<dbReference type="InterPro" id="IPR001444">
    <property type="entry name" value="Flag_bb_rod_N"/>
</dbReference>
<dbReference type="InterPro" id="IPR020013">
    <property type="entry name" value="Flagellar_FlgE/F/G"/>
</dbReference>
<keyword evidence="10" id="KW-0282">Flagellum</keyword>
<gene>
    <name evidence="10" type="primary">flgF</name>
    <name evidence="10" type="ORF">DD681_01335</name>
</gene>
<dbReference type="Pfam" id="PF22692">
    <property type="entry name" value="LlgE_F_G_D1"/>
    <property type="match status" value="1"/>
</dbReference>
<evidence type="ECO:0000256" key="4">
    <source>
        <dbReference type="ARBA" id="ARBA00038560"/>
    </source>
</evidence>
<dbReference type="NCBIfam" id="NF009281">
    <property type="entry name" value="PRK12641.1"/>
    <property type="match status" value="1"/>
</dbReference>
<evidence type="ECO:0000256" key="1">
    <source>
        <dbReference type="ARBA" id="ARBA00004117"/>
    </source>
</evidence>
<evidence type="ECO:0000313" key="10">
    <source>
        <dbReference type="EMBL" id="AWH90453.1"/>
    </source>
</evidence>
<sequence length="247" mass="27990">MENAIYQSMLSAVKLLDKQAIIANNLANISTTGFKESFDFFIKKNNQKNFDHTLDEKIKKYYNFSSGNIQSTQNNLDLIVKNNGWLVIKDSYGKEAYTKNGHLQINEQGDLTIQGHEVVGRNGAIKIPNNADIKILSNGVIEAIKKNKNRFNTVKIGSLKLVALPMNHLIQNKNGLFYINEKSNNQNIPHSENINVQSGMLEESNVNSVKNMIDMISNARQYEMNMKIISVCDQNEEYANQLFNITI</sequence>
<evidence type="ECO:0000256" key="3">
    <source>
        <dbReference type="ARBA" id="ARBA00023143"/>
    </source>
</evidence>
<dbReference type="AlphaFoldDB" id="A0A2U8DFE0"/>
<comment type="subcellular location">
    <subcellularLocation>
        <location evidence="1 6">Bacterial flagellum basal body</location>
    </subcellularLocation>
</comment>
<evidence type="ECO:0000256" key="2">
    <source>
        <dbReference type="ARBA" id="ARBA00009677"/>
    </source>
</evidence>
<feature type="domain" description="Flagellar basal-body/hook protein C-terminal" evidence="8">
    <location>
        <begin position="197"/>
        <end position="242"/>
    </location>
</feature>
<dbReference type="OrthoDB" id="9804559at2"/>
<dbReference type="SUPFAM" id="SSF117143">
    <property type="entry name" value="Flagellar hook protein flgE"/>
    <property type="match status" value="1"/>
</dbReference>
<name>A0A2U8DFE0_9GAMM</name>
<organism evidence="10 11">
    <name type="scientific">Buchnera aphidicola</name>
    <name type="common">Melanaphis sacchari</name>
    <dbReference type="NCBI Taxonomy" id="2173854"/>
    <lineage>
        <taxon>Bacteria</taxon>
        <taxon>Pseudomonadati</taxon>
        <taxon>Pseudomonadota</taxon>
        <taxon>Gammaproteobacteria</taxon>
        <taxon>Enterobacterales</taxon>
        <taxon>Erwiniaceae</taxon>
        <taxon>Buchnera</taxon>
    </lineage>
</organism>
<evidence type="ECO:0000259" key="8">
    <source>
        <dbReference type="Pfam" id="PF06429"/>
    </source>
</evidence>
<feature type="domain" description="Flagellar basal body rod protein N-terminal" evidence="7">
    <location>
        <begin position="18"/>
        <end position="35"/>
    </location>
</feature>
<comment type="subunit">
    <text evidence="4 6">The basal body constitutes a major portion of the flagellar organelle and consists of five rings (E,L,P,S, and M) mounted on a central rod. The rod consists of about 26 subunits of FlgG in the distal portion, and FlgB, FlgC and FlgF are thought to build up the proximal portion of the rod with about 6 subunits each.</text>
</comment>
<accession>A0A2U8DFE0</accession>
<dbReference type="PANTHER" id="PTHR30435">
    <property type="entry name" value="FLAGELLAR PROTEIN"/>
    <property type="match status" value="1"/>
</dbReference>
<keyword evidence="3 6" id="KW-0975">Bacterial flagellum</keyword>
<dbReference type="InterPro" id="IPR010930">
    <property type="entry name" value="Flg_bb/hook_C_dom"/>
</dbReference>
<dbReference type="Pfam" id="PF00460">
    <property type="entry name" value="Flg_bb_rod"/>
    <property type="match status" value="1"/>
</dbReference>
<dbReference type="Proteomes" id="UP000244884">
    <property type="component" value="Chromosome"/>
</dbReference>
<dbReference type="GO" id="GO:0071978">
    <property type="term" value="P:bacterial-type flagellum-dependent swarming motility"/>
    <property type="evidence" value="ECO:0007669"/>
    <property type="project" value="TreeGrafter"/>
</dbReference>
<proteinExistence type="inferred from homology"/>
<dbReference type="RefSeq" id="WP_158341224.1">
    <property type="nucleotide sequence ID" value="NZ_CP029161.1"/>
</dbReference>
<evidence type="ECO:0000256" key="5">
    <source>
        <dbReference type="ARBA" id="ARBA00040228"/>
    </source>
</evidence>
<comment type="similarity">
    <text evidence="2 6">Belongs to the flagella basal body rod proteins family.</text>
</comment>
<dbReference type="EMBL" id="CP029161">
    <property type="protein sequence ID" value="AWH90453.1"/>
    <property type="molecule type" value="Genomic_DNA"/>
</dbReference>
<reference evidence="10 11" key="1">
    <citation type="submission" date="2018-04" db="EMBL/GenBank/DDBJ databases">
        <title>Genome sequence of Buchnera aphidicola from Melaphis sacchari.</title>
        <authorList>
            <person name="Geib S.M."/>
            <person name="Palmer N.A."/>
            <person name="Sattler S.E."/>
            <person name="Sarath G."/>
        </authorList>
    </citation>
    <scope>NUCLEOTIDE SEQUENCE [LARGE SCALE GENOMIC DNA]</scope>
    <source>
        <strain evidence="10 11">LSU</strain>
    </source>
</reference>
<protein>
    <recommendedName>
        <fullName evidence="5 6">Flagellar basal-body rod protein FlgF</fullName>
    </recommendedName>
</protein>
<dbReference type="InterPro" id="IPR037925">
    <property type="entry name" value="FlgE/F/G-like"/>
</dbReference>
<evidence type="ECO:0000259" key="9">
    <source>
        <dbReference type="Pfam" id="PF22692"/>
    </source>
</evidence>
<keyword evidence="10" id="KW-0969">Cilium</keyword>
<dbReference type="NCBIfam" id="NF009280">
    <property type="entry name" value="PRK12640.1"/>
    <property type="match status" value="1"/>
</dbReference>
<dbReference type="GO" id="GO:0030694">
    <property type="term" value="C:bacterial-type flagellum basal body, rod"/>
    <property type="evidence" value="ECO:0007669"/>
    <property type="project" value="UniProtKB-UniRule"/>
</dbReference>
<evidence type="ECO:0000259" key="7">
    <source>
        <dbReference type="Pfam" id="PF00460"/>
    </source>
</evidence>
<feature type="domain" description="Flagellar hook protein FlgE/F/G-like D1" evidence="9">
    <location>
        <begin position="80"/>
        <end position="143"/>
    </location>
</feature>
<dbReference type="InterPro" id="IPR053967">
    <property type="entry name" value="LlgE_F_G-like_D1"/>
</dbReference>
<dbReference type="PANTHER" id="PTHR30435:SF18">
    <property type="entry name" value="FLAGELLAR BASAL-BODY ROD PROTEIN FLGF"/>
    <property type="match status" value="1"/>
</dbReference>
<dbReference type="Pfam" id="PF06429">
    <property type="entry name" value="Flg_bbr_C"/>
    <property type="match status" value="1"/>
</dbReference>
<evidence type="ECO:0000256" key="6">
    <source>
        <dbReference type="RuleBase" id="RU362116"/>
    </source>
</evidence>
<keyword evidence="10" id="KW-0966">Cell projection</keyword>
<evidence type="ECO:0000313" key="11">
    <source>
        <dbReference type="Proteomes" id="UP000244884"/>
    </source>
</evidence>
<dbReference type="NCBIfam" id="TIGR03506">
    <property type="entry name" value="FlgEFG_subfam"/>
    <property type="match status" value="1"/>
</dbReference>